<proteinExistence type="inferred from homology"/>
<evidence type="ECO:0000313" key="3">
    <source>
        <dbReference type="EMBL" id="QGF22646.1"/>
    </source>
</evidence>
<sequence length="178" mass="19496">MTLTPGTRTLTQDDGELLLLTRVEGPMARMGHELALRIDRWSASLTIGQEPTETALQVTADLRSLAIKGSRIPGKLVPVKDALEIFTSSQKSLQVQKYPEVTFASTKAEGTWDALALEGNLTLHGRTQPQILRITAAESQYRLITQITQSAFGIKPFSFMMGALKVGDTVDLEVTVRL</sequence>
<dbReference type="SUPFAM" id="SSF101874">
    <property type="entry name" value="YceI-like"/>
    <property type="match status" value="1"/>
</dbReference>
<dbReference type="AlphaFoldDB" id="A0A5Q2FEF7"/>
<dbReference type="InterPro" id="IPR036761">
    <property type="entry name" value="TTHA0802/YceI-like_sf"/>
</dbReference>
<gene>
    <name evidence="3" type="ORF">Rai3103_01955</name>
</gene>
<keyword evidence="4" id="KW-1185">Reference proteome</keyword>
<dbReference type="InterPro" id="IPR007372">
    <property type="entry name" value="Lipid/polyisoprenoid-bd_YceI"/>
</dbReference>
<feature type="domain" description="Lipid/polyisoprenoid-binding YceI-like" evidence="2">
    <location>
        <begin position="9"/>
        <end position="177"/>
    </location>
</feature>
<comment type="similarity">
    <text evidence="1">Belongs to the UPF0312 family.</text>
</comment>
<dbReference type="EMBL" id="CP045725">
    <property type="protein sequence ID" value="QGF22646.1"/>
    <property type="molecule type" value="Genomic_DNA"/>
</dbReference>
<dbReference type="Gene3D" id="2.40.128.110">
    <property type="entry name" value="Lipid/polyisoprenoid-binding, YceI-like"/>
    <property type="match status" value="1"/>
</dbReference>
<protein>
    <recommendedName>
        <fullName evidence="2">Lipid/polyisoprenoid-binding YceI-like domain-containing protein</fullName>
    </recommendedName>
</protein>
<name>A0A5Q2FEF7_9ACTN</name>
<dbReference type="Pfam" id="PF04264">
    <property type="entry name" value="YceI"/>
    <property type="match status" value="1"/>
</dbReference>
<evidence type="ECO:0000256" key="1">
    <source>
        <dbReference type="ARBA" id="ARBA00008812"/>
    </source>
</evidence>
<dbReference type="KEGG" id="rain:Rai3103_01955"/>
<dbReference type="Proteomes" id="UP000386847">
    <property type="component" value="Chromosome"/>
</dbReference>
<dbReference type="PANTHER" id="PTHR34406:SF1">
    <property type="entry name" value="PROTEIN YCEI"/>
    <property type="match status" value="1"/>
</dbReference>
<reference evidence="3 4" key="1">
    <citation type="submission" date="2019-10" db="EMBL/GenBank/DDBJ databases">
        <title>Genomic analysis of Raineyella sp. CBA3103.</title>
        <authorList>
            <person name="Roh S.W."/>
        </authorList>
    </citation>
    <scope>NUCLEOTIDE SEQUENCE [LARGE SCALE GENOMIC DNA]</scope>
    <source>
        <strain evidence="3 4">CBA3103</strain>
    </source>
</reference>
<dbReference type="PANTHER" id="PTHR34406">
    <property type="entry name" value="PROTEIN YCEI"/>
    <property type="match status" value="1"/>
</dbReference>
<organism evidence="3 4">
    <name type="scientific">Raineyella fluvialis</name>
    <dbReference type="NCBI Taxonomy" id="2662261"/>
    <lineage>
        <taxon>Bacteria</taxon>
        <taxon>Bacillati</taxon>
        <taxon>Actinomycetota</taxon>
        <taxon>Actinomycetes</taxon>
        <taxon>Propionibacteriales</taxon>
        <taxon>Propionibacteriaceae</taxon>
        <taxon>Raineyella</taxon>
    </lineage>
</organism>
<dbReference type="SMART" id="SM00867">
    <property type="entry name" value="YceI"/>
    <property type="match status" value="1"/>
</dbReference>
<evidence type="ECO:0000259" key="2">
    <source>
        <dbReference type="SMART" id="SM00867"/>
    </source>
</evidence>
<evidence type="ECO:0000313" key="4">
    <source>
        <dbReference type="Proteomes" id="UP000386847"/>
    </source>
</evidence>
<accession>A0A5Q2FEF7</accession>
<dbReference type="RefSeq" id="WP_153571175.1">
    <property type="nucleotide sequence ID" value="NZ_CP045725.1"/>
</dbReference>